<sequence length="155" mass="17024">MINLYQVLAILQIVRLSQPILHHAGAASGLGDEAAKAFAKYGVHLSLVDRDEENLAKTVTEYESVGSEKIGRSITEAIEKAKAAFMKTNIFRRWLDGGERIDGVAERRAKFVPLGKRNVMFDDVIDAIMFLALDRAKIITGTCLLVDGARHLTGV</sequence>
<gene>
    <name evidence="1" type="ORF">CVLEPA_LOCUS7687</name>
</gene>
<dbReference type="InterPro" id="IPR002347">
    <property type="entry name" value="SDR_fam"/>
</dbReference>
<comment type="caution">
    <text evidence="1">The sequence shown here is derived from an EMBL/GenBank/DDBJ whole genome shotgun (WGS) entry which is preliminary data.</text>
</comment>
<evidence type="ECO:0008006" key="3">
    <source>
        <dbReference type="Google" id="ProtNLM"/>
    </source>
</evidence>
<accession>A0ABP0FHX7</accession>
<evidence type="ECO:0000313" key="2">
    <source>
        <dbReference type="Proteomes" id="UP001642483"/>
    </source>
</evidence>
<dbReference type="PANTHER" id="PTHR43975:SF2">
    <property type="entry name" value="EG:BACR7A4.14 PROTEIN-RELATED"/>
    <property type="match status" value="1"/>
</dbReference>
<name>A0ABP0FHX7_CLALP</name>
<dbReference type="InterPro" id="IPR036291">
    <property type="entry name" value="NAD(P)-bd_dom_sf"/>
</dbReference>
<dbReference type="Gene3D" id="3.40.50.720">
    <property type="entry name" value="NAD(P)-binding Rossmann-like Domain"/>
    <property type="match status" value="2"/>
</dbReference>
<evidence type="ECO:0000313" key="1">
    <source>
        <dbReference type="EMBL" id="CAK8677688.1"/>
    </source>
</evidence>
<keyword evidence="2" id="KW-1185">Reference proteome</keyword>
<proteinExistence type="predicted"/>
<protein>
    <recommendedName>
        <fullName evidence="3">SDR family oxidoreductase</fullName>
    </recommendedName>
</protein>
<dbReference type="Proteomes" id="UP001642483">
    <property type="component" value="Unassembled WGS sequence"/>
</dbReference>
<dbReference type="Pfam" id="PF00106">
    <property type="entry name" value="adh_short"/>
    <property type="match status" value="1"/>
</dbReference>
<dbReference type="SUPFAM" id="SSF51735">
    <property type="entry name" value="NAD(P)-binding Rossmann-fold domains"/>
    <property type="match status" value="2"/>
</dbReference>
<organism evidence="1 2">
    <name type="scientific">Clavelina lepadiformis</name>
    <name type="common">Light-bulb sea squirt</name>
    <name type="synonym">Ascidia lepadiformis</name>
    <dbReference type="NCBI Taxonomy" id="159417"/>
    <lineage>
        <taxon>Eukaryota</taxon>
        <taxon>Metazoa</taxon>
        <taxon>Chordata</taxon>
        <taxon>Tunicata</taxon>
        <taxon>Ascidiacea</taxon>
        <taxon>Aplousobranchia</taxon>
        <taxon>Clavelinidae</taxon>
        <taxon>Clavelina</taxon>
    </lineage>
</organism>
<dbReference type="EMBL" id="CAWYQH010000046">
    <property type="protein sequence ID" value="CAK8677688.1"/>
    <property type="molecule type" value="Genomic_DNA"/>
</dbReference>
<reference evidence="1 2" key="1">
    <citation type="submission" date="2024-02" db="EMBL/GenBank/DDBJ databases">
        <authorList>
            <person name="Daric V."/>
            <person name="Darras S."/>
        </authorList>
    </citation>
    <scope>NUCLEOTIDE SEQUENCE [LARGE SCALE GENOMIC DNA]</scope>
</reference>
<dbReference type="PANTHER" id="PTHR43975">
    <property type="entry name" value="ZGC:101858"/>
    <property type="match status" value="1"/>
</dbReference>